<proteinExistence type="predicted"/>
<dbReference type="Pfam" id="PF07995">
    <property type="entry name" value="GSDH"/>
    <property type="match status" value="1"/>
</dbReference>
<sequence>MRNLLRRYNANIPISLLAGTLALSTVAGAQEALDDPIPEPIDSGHVRIVLETSADGMTAPNWGRDVPGCTNLQDRLVVSDQIGILWAVNIDTGDKSVLLDVSGQLVSLGIAGPGTFDERGLLGFTFHPDFANNGLLYTYTSEPVAGPADFSTMPAGVDANHQSVINEWRVPAPSCERSAVVDPTSRRELLRIDEPQFNHNGGALAFGPYGMLYVSLGDGGAADDQGVGHVPGGNGQDPGNVLGTILRIDPQGSNAANGQYGVPVDNPFVGDAGAVDEIFAYGFRNPFRFSFDAYTGEMMIADVGQNDIEEVDVGVPGGNYGWPIKEGSFCFHPNGTEPGFVFNCGPGNAPEGLVEPVAVYDHDEGIAVIGGFVYRGSLIPNLMGRYVFGDYFQPYINSGRLFYLGKNDRIFELDLRDRDSLGLVLLGFGQDAFGELYVLANETGTPFGDTGVVLRMANGQGNVPDRFR</sequence>
<dbReference type="RefSeq" id="WP_302909415.1">
    <property type="nucleotide sequence ID" value="NZ_JAUMIS010000001.1"/>
</dbReference>
<accession>A0ABT8VZZ9</accession>
<feature type="chain" id="PRO_5045565908" evidence="1">
    <location>
        <begin position="30"/>
        <end position="468"/>
    </location>
</feature>
<comment type="caution">
    <text evidence="3">The sequence shown here is derived from an EMBL/GenBank/DDBJ whole genome shotgun (WGS) entry which is preliminary data.</text>
</comment>
<name>A0ABT8VZZ9_9GAMM</name>
<protein>
    <submittedName>
        <fullName evidence="3">PQQ-dependent sugar dehydrogenase</fullName>
    </submittedName>
</protein>
<dbReference type="SUPFAM" id="SSF50952">
    <property type="entry name" value="Soluble quinoprotein glucose dehydrogenase"/>
    <property type="match status" value="1"/>
</dbReference>
<dbReference type="InterPro" id="IPR011041">
    <property type="entry name" value="Quinoprot_gluc/sorb_DH_b-prop"/>
</dbReference>
<evidence type="ECO:0000259" key="2">
    <source>
        <dbReference type="Pfam" id="PF07995"/>
    </source>
</evidence>
<dbReference type="Gene3D" id="2.120.10.30">
    <property type="entry name" value="TolB, C-terminal domain"/>
    <property type="match status" value="1"/>
</dbReference>
<gene>
    <name evidence="3" type="ORF">QVZ43_07425</name>
</gene>
<keyword evidence="4" id="KW-1185">Reference proteome</keyword>
<evidence type="ECO:0000256" key="1">
    <source>
        <dbReference type="SAM" id="SignalP"/>
    </source>
</evidence>
<keyword evidence="1" id="KW-0732">Signal</keyword>
<reference evidence="3" key="1">
    <citation type="submission" date="2023-07" db="EMBL/GenBank/DDBJ databases">
        <title>Marinobacter sp. chi1 genome sequencing and assembly.</title>
        <authorList>
            <person name="Park S."/>
        </authorList>
    </citation>
    <scope>NUCLEOTIDE SEQUENCE</scope>
    <source>
        <strain evidence="3">Chi1</strain>
    </source>
</reference>
<feature type="signal peptide" evidence="1">
    <location>
        <begin position="1"/>
        <end position="29"/>
    </location>
</feature>
<dbReference type="EMBL" id="JAUMIS010000001">
    <property type="protein sequence ID" value="MDO3721551.1"/>
    <property type="molecule type" value="Genomic_DNA"/>
</dbReference>
<dbReference type="InterPro" id="IPR011042">
    <property type="entry name" value="6-blade_b-propeller_TolB-like"/>
</dbReference>
<dbReference type="Proteomes" id="UP001168640">
    <property type="component" value="Unassembled WGS sequence"/>
</dbReference>
<dbReference type="PANTHER" id="PTHR19328:SF75">
    <property type="entry name" value="ALDOSE SUGAR DEHYDROGENASE YLII"/>
    <property type="match status" value="1"/>
</dbReference>
<evidence type="ECO:0000313" key="3">
    <source>
        <dbReference type="EMBL" id="MDO3721551.1"/>
    </source>
</evidence>
<organism evidence="3 4">
    <name type="scientific">Marinobacter suaedae</name>
    <dbReference type="NCBI Taxonomy" id="3057675"/>
    <lineage>
        <taxon>Bacteria</taxon>
        <taxon>Pseudomonadati</taxon>
        <taxon>Pseudomonadota</taxon>
        <taxon>Gammaproteobacteria</taxon>
        <taxon>Pseudomonadales</taxon>
        <taxon>Marinobacteraceae</taxon>
        <taxon>Marinobacter</taxon>
    </lineage>
</organism>
<dbReference type="PANTHER" id="PTHR19328">
    <property type="entry name" value="HEDGEHOG-INTERACTING PROTEIN"/>
    <property type="match status" value="1"/>
</dbReference>
<dbReference type="InterPro" id="IPR012938">
    <property type="entry name" value="Glc/Sorbosone_DH"/>
</dbReference>
<feature type="domain" description="Glucose/Sorbosone dehydrogenase" evidence="2">
    <location>
        <begin position="118"/>
        <end position="389"/>
    </location>
</feature>
<evidence type="ECO:0000313" key="4">
    <source>
        <dbReference type="Proteomes" id="UP001168640"/>
    </source>
</evidence>